<gene>
    <name evidence="1" type="ORF">IAB88_09250</name>
</gene>
<evidence type="ECO:0000313" key="2">
    <source>
        <dbReference type="Proteomes" id="UP000823598"/>
    </source>
</evidence>
<organism evidence="1 2">
    <name type="scientific">Candidatus Limisoma faecipullorum</name>
    <dbReference type="NCBI Taxonomy" id="2840854"/>
    <lineage>
        <taxon>Bacteria</taxon>
        <taxon>Pseudomonadati</taxon>
        <taxon>Bacteroidota</taxon>
        <taxon>Bacteroidia</taxon>
        <taxon>Bacteroidales</taxon>
        <taxon>Candidatus Limisoma</taxon>
    </lineage>
</organism>
<reference evidence="1" key="2">
    <citation type="journal article" date="2021" name="PeerJ">
        <title>Extensive microbial diversity within the chicken gut microbiome revealed by metagenomics and culture.</title>
        <authorList>
            <person name="Gilroy R."/>
            <person name="Ravi A."/>
            <person name="Getino M."/>
            <person name="Pursley I."/>
            <person name="Horton D.L."/>
            <person name="Alikhan N.F."/>
            <person name="Baker D."/>
            <person name="Gharbi K."/>
            <person name="Hall N."/>
            <person name="Watson M."/>
            <person name="Adriaenssens E.M."/>
            <person name="Foster-Nyarko E."/>
            <person name="Jarju S."/>
            <person name="Secka A."/>
            <person name="Antonio M."/>
            <person name="Oren A."/>
            <person name="Chaudhuri R.R."/>
            <person name="La Ragione R."/>
            <person name="Hildebrand F."/>
            <person name="Pallen M.J."/>
        </authorList>
    </citation>
    <scope>NUCLEOTIDE SEQUENCE</scope>
    <source>
        <strain evidence="1">6919</strain>
    </source>
</reference>
<reference evidence="1" key="1">
    <citation type="submission" date="2020-10" db="EMBL/GenBank/DDBJ databases">
        <authorList>
            <person name="Gilroy R."/>
        </authorList>
    </citation>
    <scope>NUCLEOTIDE SEQUENCE</scope>
    <source>
        <strain evidence="1">6919</strain>
    </source>
</reference>
<evidence type="ECO:0000313" key="1">
    <source>
        <dbReference type="EMBL" id="MBO8477163.1"/>
    </source>
</evidence>
<name>A0A9D9IT44_9BACT</name>
<dbReference type="Proteomes" id="UP000823598">
    <property type="component" value="Unassembled WGS sequence"/>
</dbReference>
<protein>
    <submittedName>
        <fullName evidence="1">Uncharacterized protein</fullName>
    </submittedName>
</protein>
<comment type="caution">
    <text evidence="1">The sequence shown here is derived from an EMBL/GenBank/DDBJ whole genome shotgun (WGS) entry which is preliminary data.</text>
</comment>
<sequence length="106" mass="11228">MVIRIDICHSMEFYNLKNSKHLQIVQSCFKRDLYEADAIARLLPTAKAVGYAATAPTGLASLSAADVAGNNGSHAGRHYGCGCRGERARGREQGCAEAVAGVGDFV</sequence>
<dbReference type="AlphaFoldDB" id="A0A9D9IT44"/>
<accession>A0A9D9IT44</accession>
<proteinExistence type="predicted"/>
<dbReference type="EMBL" id="JADIMC010000111">
    <property type="protein sequence ID" value="MBO8477163.1"/>
    <property type="molecule type" value="Genomic_DNA"/>
</dbReference>